<keyword evidence="2" id="KW-1185">Reference proteome</keyword>
<name>A0A9P5YBY7_9AGAR</name>
<comment type="caution">
    <text evidence="1">The sequence shown here is derived from an EMBL/GenBank/DDBJ whole genome shotgun (WGS) entry which is preliminary data.</text>
</comment>
<protein>
    <submittedName>
        <fullName evidence="1">Uncharacterized protein</fullName>
    </submittedName>
</protein>
<organism evidence="1 2">
    <name type="scientific">Collybia nuda</name>
    <dbReference type="NCBI Taxonomy" id="64659"/>
    <lineage>
        <taxon>Eukaryota</taxon>
        <taxon>Fungi</taxon>
        <taxon>Dikarya</taxon>
        <taxon>Basidiomycota</taxon>
        <taxon>Agaricomycotina</taxon>
        <taxon>Agaricomycetes</taxon>
        <taxon>Agaricomycetidae</taxon>
        <taxon>Agaricales</taxon>
        <taxon>Tricholomatineae</taxon>
        <taxon>Clitocybaceae</taxon>
        <taxon>Collybia</taxon>
    </lineage>
</organism>
<evidence type="ECO:0000313" key="2">
    <source>
        <dbReference type="Proteomes" id="UP000807353"/>
    </source>
</evidence>
<dbReference type="Proteomes" id="UP000807353">
    <property type="component" value="Unassembled WGS sequence"/>
</dbReference>
<sequence>MAVDRKLVACSLGCTATVFSDTTGVDVLGGGMQLTLHFRGWISTLLSKNMPPSFLSNSGTGNQRYYHEVTIGDVEVGP</sequence>
<reference evidence="1" key="1">
    <citation type="submission" date="2020-11" db="EMBL/GenBank/DDBJ databases">
        <authorList>
            <consortium name="DOE Joint Genome Institute"/>
            <person name="Ahrendt S."/>
            <person name="Riley R."/>
            <person name="Andreopoulos W."/>
            <person name="Labutti K."/>
            <person name="Pangilinan J."/>
            <person name="Ruiz-Duenas F.J."/>
            <person name="Barrasa J.M."/>
            <person name="Sanchez-Garcia M."/>
            <person name="Camarero S."/>
            <person name="Miyauchi S."/>
            <person name="Serrano A."/>
            <person name="Linde D."/>
            <person name="Babiker R."/>
            <person name="Drula E."/>
            <person name="Ayuso-Fernandez I."/>
            <person name="Pacheco R."/>
            <person name="Padilla G."/>
            <person name="Ferreira P."/>
            <person name="Barriuso J."/>
            <person name="Kellner H."/>
            <person name="Castanera R."/>
            <person name="Alfaro M."/>
            <person name="Ramirez L."/>
            <person name="Pisabarro A.G."/>
            <person name="Kuo A."/>
            <person name="Tritt A."/>
            <person name="Lipzen A."/>
            <person name="He G."/>
            <person name="Yan M."/>
            <person name="Ng V."/>
            <person name="Cullen D."/>
            <person name="Martin F."/>
            <person name="Rosso M.-N."/>
            <person name="Henrissat B."/>
            <person name="Hibbett D."/>
            <person name="Martinez A.T."/>
            <person name="Grigoriev I.V."/>
        </authorList>
    </citation>
    <scope>NUCLEOTIDE SEQUENCE</scope>
    <source>
        <strain evidence="1">CBS 247.69</strain>
    </source>
</reference>
<evidence type="ECO:0000313" key="1">
    <source>
        <dbReference type="EMBL" id="KAF9464870.1"/>
    </source>
</evidence>
<dbReference type="EMBL" id="MU150251">
    <property type="protein sequence ID" value="KAF9464870.1"/>
    <property type="molecule type" value="Genomic_DNA"/>
</dbReference>
<gene>
    <name evidence="1" type="ORF">BDZ94DRAFT_1255443</name>
</gene>
<proteinExistence type="predicted"/>
<accession>A0A9P5YBY7</accession>
<dbReference type="AlphaFoldDB" id="A0A9P5YBY7"/>